<gene>
    <name evidence="1" type="ORF">BV898_07142</name>
</gene>
<comment type="caution">
    <text evidence="1">The sequence shown here is derived from an EMBL/GenBank/DDBJ whole genome shotgun (WGS) entry which is preliminary data.</text>
</comment>
<accession>A0A1W0WUJ9</accession>
<evidence type="ECO:0000313" key="1">
    <source>
        <dbReference type="EMBL" id="OQV18889.1"/>
    </source>
</evidence>
<evidence type="ECO:0000313" key="2">
    <source>
        <dbReference type="Proteomes" id="UP000192578"/>
    </source>
</evidence>
<dbReference type="EMBL" id="MTYJ01000045">
    <property type="protein sequence ID" value="OQV18889.1"/>
    <property type="molecule type" value="Genomic_DNA"/>
</dbReference>
<dbReference type="Proteomes" id="UP000192578">
    <property type="component" value="Unassembled WGS sequence"/>
</dbReference>
<name>A0A1W0WUJ9_HYPEX</name>
<reference evidence="2" key="1">
    <citation type="submission" date="2017-01" db="EMBL/GenBank/DDBJ databases">
        <title>Comparative genomics of anhydrobiosis in the tardigrade Hypsibius dujardini.</title>
        <authorList>
            <person name="Yoshida Y."/>
            <person name="Koutsovoulos G."/>
            <person name="Laetsch D."/>
            <person name="Stevens L."/>
            <person name="Kumar S."/>
            <person name="Horikawa D."/>
            <person name="Ishino K."/>
            <person name="Komine S."/>
            <person name="Tomita M."/>
            <person name="Blaxter M."/>
            <person name="Arakawa K."/>
        </authorList>
    </citation>
    <scope>NUCLEOTIDE SEQUENCE [LARGE SCALE GENOMIC DNA]</scope>
    <source>
        <strain evidence="2">Z151</strain>
    </source>
</reference>
<proteinExistence type="predicted"/>
<sequence>MAKFLCFGIPFHMFRINVLILIAGWSSSVLGVPGGMTAGQSQLLQIVAVPWLDRHPSDSHRLSHQSTTCSLSISPVPSETELNKGIFCHFKLGSATFIVRVALFNGRFCAIEVLRMIVDANGVQLQLKATTKLQFQVLDAKAYACGDSEAYIVLILTKDNHVSETQLLVFKLDSKDPLRQTFIIAHNSQLSTMRGVSDVSIRCFEDNVIFSMSASTTLLPVGSGEAYSSVRVWNPRSRSVTKQLIAETTNAVSVVAFESGRCLVIVFLQRSSPLRDGPIDSFAYCLMSDDRVGWRLTMIQRLNLCEVSGVELYQNTKQELGLFVAIANTAEEYPGCPRTSMSMKWTGKQFVSYGNVSMKGAADFYYLPTGCCNLVAARLTGAERALTFVGSTEPLFEDVHKLELISSVENNRYFLLVSFTSEGHHDALHELVCDQRVYKALPFSGFPPRYPYPSPPPPQAAMSYAAPPQMGFIGGGQVQQPPPSLPPPSPQPMYIVVPPLQPALPPPQMAPYQPAGLFFPPNTPVNRGNMTVWRPMPNGQPIYPPPLPPPMPVFNPPPPPPAPHQAPPIWMAPRPVGTSLLIEPHPAGGYRQKKRMHAFDEIAARRGL</sequence>
<dbReference type="AlphaFoldDB" id="A0A1W0WUJ9"/>
<dbReference type="OrthoDB" id="10067617at2759"/>
<keyword evidence="2" id="KW-1185">Reference proteome</keyword>
<organism evidence="1 2">
    <name type="scientific">Hypsibius exemplaris</name>
    <name type="common">Freshwater tardigrade</name>
    <dbReference type="NCBI Taxonomy" id="2072580"/>
    <lineage>
        <taxon>Eukaryota</taxon>
        <taxon>Metazoa</taxon>
        <taxon>Ecdysozoa</taxon>
        <taxon>Tardigrada</taxon>
        <taxon>Eutardigrada</taxon>
        <taxon>Parachela</taxon>
        <taxon>Hypsibioidea</taxon>
        <taxon>Hypsibiidae</taxon>
        <taxon>Hypsibius</taxon>
    </lineage>
</organism>
<protein>
    <submittedName>
        <fullName evidence="1">Uncharacterized protein</fullName>
    </submittedName>
</protein>